<evidence type="ECO:0000256" key="2">
    <source>
        <dbReference type="ARBA" id="ARBA00023043"/>
    </source>
</evidence>
<protein>
    <submittedName>
        <fullName evidence="4">Ankyrin repeat-containing domain protein</fullName>
    </submittedName>
</protein>
<reference evidence="4" key="1">
    <citation type="journal article" date="2021" name="Nat. Commun.">
        <title>Genetic determinants of endophytism in the Arabidopsis root mycobiome.</title>
        <authorList>
            <person name="Mesny F."/>
            <person name="Miyauchi S."/>
            <person name="Thiergart T."/>
            <person name="Pickel B."/>
            <person name="Atanasova L."/>
            <person name="Karlsson M."/>
            <person name="Huettel B."/>
            <person name="Barry K.W."/>
            <person name="Haridas S."/>
            <person name="Chen C."/>
            <person name="Bauer D."/>
            <person name="Andreopoulos W."/>
            <person name="Pangilinan J."/>
            <person name="LaButti K."/>
            <person name="Riley R."/>
            <person name="Lipzen A."/>
            <person name="Clum A."/>
            <person name="Drula E."/>
            <person name="Henrissat B."/>
            <person name="Kohler A."/>
            <person name="Grigoriev I.V."/>
            <person name="Martin F.M."/>
            <person name="Hacquard S."/>
        </authorList>
    </citation>
    <scope>NUCLEOTIDE SEQUENCE</scope>
    <source>
        <strain evidence="4">MPI-CAGE-AT-0021</strain>
    </source>
</reference>
<keyword evidence="1" id="KW-0677">Repeat</keyword>
<dbReference type="PANTHER" id="PTHR24198">
    <property type="entry name" value="ANKYRIN REPEAT AND PROTEIN KINASE DOMAIN-CONTAINING PROTEIN"/>
    <property type="match status" value="1"/>
</dbReference>
<dbReference type="Proteomes" id="UP000717696">
    <property type="component" value="Unassembled WGS sequence"/>
</dbReference>
<dbReference type="EMBL" id="JAGMUU010000024">
    <property type="protein sequence ID" value="KAH7124943.1"/>
    <property type="molecule type" value="Genomic_DNA"/>
</dbReference>
<proteinExistence type="predicted"/>
<dbReference type="SMART" id="SM00248">
    <property type="entry name" value="ANK"/>
    <property type="match status" value="4"/>
</dbReference>
<evidence type="ECO:0000313" key="4">
    <source>
        <dbReference type="EMBL" id="KAH7124943.1"/>
    </source>
</evidence>
<keyword evidence="2 3" id="KW-0040">ANK repeat</keyword>
<organism evidence="4 5">
    <name type="scientific">Dactylonectria estremocensis</name>
    <dbReference type="NCBI Taxonomy" id="1079267"/>
    <lineage>
        <taxon>Eukaryota</taxon>
        <taxon>Fungi</taxon>
        <taxon>Dikarya</taxon>
        <taxon>Ascomycota</taxon>
        <taxon>Pezizomycotina</taxon>
        <taxon>Sordariomycetes</taxon>
        <taxon>Hypocreomycetidae</taxon>
        <taxon>Hypocreales</taxon>
        <taxon>Nectriaceae</taxon>
        <taxon>Dactylonectria</taxon>
    </lineage>
</organism>
<dbReference type="SUPFAM" id="SSF48403">
    <property type="entry name" value="Ankyrin repeat"/>
    <property type="match status" value="1"/>
</dbReference>
<dbReference type="Pfam" id="PF12796">
    <property type="entry name" value="Ank_2"/>
    <property type="match status" value="1"/>
</dbReference>
<feature type="repeat" description="ANK" evidence="3">
    <location>
        <begin position="84"/>
        <end position="116"/>
    </location>
</feature>
<dbReference type="PANTHER" id="PTHR24198:SF165">
    <property type="entry name" value="ANKYRIN REPEAT-CONTAINING PROTEIN-RELATED"/>
    <property type="match status" value="1"/>
</dbReference>
<evidence type="ECO:0000256" key="3">
    <source>
        <dbReference type="PROSITE-ProRule" id="PRU00023"/>
    </source>
</evidence>
<accession>A0A9P9DTE5</accession>
<evidence type="ECO:0000313" key="5">
    <source>
        <dbReference type="Proteomes" id="UP000717696"/>
    </source>
</evidence>
<dbReference type="InterPro" id="IPR036770">
    <property type="entry name" value="Ankyrin_rpt-contain_sf"/>
</dbReference>
<feature type="repeat" description="ANK" evidence="3">
    <location>
        <begin position="50"/>
        <end position="82"/>
    </location>
</feature>
<dbReference type="PROSITE" id="PS50088">
    <property type="entry name" value="ANK_REPEAT"/>
    <property type="match status" value="2"/>
</dbReference>
<gene>
    <name evidence="4" type="ORF">B0J13DRAFT_531213</name>
</gene>
<dbReference type="PROSITE" id="PS50297">
    <property type="entry name" value="ANK_REP_REGION"/>
    <property type="match status" value="1"/>
</dbReference>
<evidence type="ECO:0000256" key="1">
    <source>
        <dbReference type="ARBA" id="ARBA00022737"/>
    </source>
</evidence>
<dbReference type="Gene3D" id="1.25.40.20">
    <property type="entry name" value="Ankyrin repeat-containing domain"/>
    <property type="match status" value="2"/>
</dbReference>
<dbReference type="OrthoDB" id="366390at2759"/>
<dbReference type="InterPro" id="IPR002110">
    <property type="entry name" value="Ankyrin_rpt"/>
</dbReference>
<name>A0A9P9DTE5_9HYPO</name>
<dbReference type="AlphaFoldDB" id="A0A9P9DTE5"/>
<comment type="caution">
    <text evidence="4">The sequence shown here is derived from an EMBL/GenBank/DDBJ whole genome shotgun (WGS) entry which is preliminary data.</text>
</comment>
<keyword evidence="5" id="KW-1185">Reference proteome</keyword>
<sequence length="193" mass="20951">MEMHCILQPSQILSAPLHVFSYKGPSRGGSTHLLEAILERSADPNSRTPTGNTALSYAAMYGLVDYIPLLLRWGASLDVRKHVDGYTHLLDAVRHCHAGAVKALMENGADYSVKSSRGETILHTCARNADWATMDVLAEAGMSDLDLDARDGHGMTAAYCFAARRGKTVDLDLSMEALYASIRKDNVGQTLLS</sequence>